<comment type="caution">
    <text evidence="1">The sequence shown here is derived from an EMBL/GenBank/DDBJ whole genome shotgun (WGS) entry which is preliminary data.</text>
</comment>
<gene>
    <name evidence="1" type="ORF">PAECIP111892_05238</name>
</gene>
<protein>
    <submittedName>
        <fullName evidence="1">Uncharacterized protein</fullName>
    </submittedName>
</protein>
<name>A0ABN8H214_9BACL</name>
<dbReference type="EMBL" id="CAKMMG010000012">
    <property type="protein sequence ID" value="CAH1222927.1"/>
    <property type="molecule type" value="Genomic_DNA"/>
</dbReference>
<reference evidence="1" key="1">
    <citation type="submission" date="2022-01" db="EMBL/GenBank/DDBJ databases">
        <authorList>
            <person name="Criscuolo A."/>
        </authorList>
    </citation>
    <scope>NUCLEOTIDE SEQUENCE</scope>
    <source>
        <strain evidence="1">CIP111892</strain>
    </source>
</reference>
<evidence type="ECO:0000313" key="1">
    <source>
        <dbReference type="EMBL" id="CAH1222927.1"/>
    </source>
</evidence>
<dbReference type="RefSeq" id="WP_236337125.1">
    <property type="nucleotide sequence ID" value="NZ_CAKMMG010000012.1"/>
</dbReference>
<organism evidence="1 2">
    <name type="scientific">Paenibacillus auburnensis</name>
    <dbReference type="NCBI Taxonomy" id="2905649"/>
    <lineage>
        <taxon>Bacteria</taxon>
        <taxon>Bacillati</taxon>
        <taxon>Bacillota</taxon>
        <taxon>Bacilli</taxon>
        <taxon>Bacillales</taxon>
        <taxon>Paenibacillaceae</taxon>
        <taxon>Paenibacillus</taxon>
    </lineage>
</organism>
<proteinExistence type="predicted"/>
<evidence type="ECO:0000313" key="2">
    <source>
        <dbReference type="Proteomes" id="UP000838324"/>
    </source>
</evidence>
<dbReference type="Proteomes" id="UP000838324">
    <property type="component" value="Unassembled WGS sequence"/>
</dbReference>
<keyword evidence="2" id="KW-1185">Reference proteome</keyword>
<accession>A0ABN8H214</accession>
<sequence>MFEGDYRYFGDHVEMTNALLFENGGTDGFFSTAYDVFFSAAIIGFLAEETSKEKGDRDQAKTIFSAKLSAEYQKTDIIARTLLLSDEKLDVGDEDYNRINRAMRHFSEDNMKKVNKNYIVGYALRGIEILHDRLIKAKSEGKDVVFIANELIDEYTSNNSSYQGIHELILELSK</sequence>